<comment type="caution">
    <text evidence="1">The sequence shown here is derived from an EMBL/GenBank/DDBJ whole genome shotgun (WGS) entry which is preliminary data.</text>
</comment>
<dbReference type="Proteomes" id="UP001367508">
    <property type="component" value="Unassembled WGS sequence"/>
</dbReference>
<protein>
    <submittedName>
        <fullName evidence="1">Uncharacterized protein</fullName>
    </submittedName>
</protein>
<dbReference type="EMBL" id="JAYMYQ010000011">
    <property type="protein sequence ID" value="KAK7306720.1"/>
    <property type="molecule type" value="Genomic_DNA"/>
</dbReference>
<reference evidence="1 2" key="1">
    <citation type="submission" date="2024-01" db="EMBL/GenBank/DDBJ databases">
        <title>The genomes of 5 underutilized Papilionoideae crops provide insights into root nodulation and disease resistanc.</title>
        <authorList>
            <person name="Jiang F."/>
        </authorList>
    </citation>
    <scope>NUCLEOTIDE SEQUENCE [LARGE SCALE GENOMIC DNA]</scope>
    <source>
        <strain evidence="1">LVBAO_FW01</strain>
        <tissue evidence="1">Leaves</tissue>
    </source>
</reference>
<accession>A0AAN9JWE0</accession>
<dbReference type="AlphaFoldDB" id="A0AAN9JWE0"/>
<gene>
    <name evidence="1" type="ORF">VNO77_44675</name>
</gene>
<organism evidence="1 2">
    <name type="scientific">Canavalia gladiata</name>
    <name type="common">Sword bean</name>
    <name type="synonym">Dolichos gladiatus</name>
    <dbReference type="NCBI Taxonomy" id="3824"/>
    <lineage>
        <taxon>Eukaryota</taxon>
        <taxon>Viridiplantae</taxon>
        <taxon>Streptophyta</taxon>
        <taxon>Embryophyta</taxon>
        <taxon>Tracheophyta</taxon>
        <taxon>Spermatophyta</taxon>
        <taxon>Magnoliopsida</taxon>
        <taxon>eudicotyledons</taxon>
        <taxon>Gunneridae</taxon>
        <taxon>Pentapetalae</taxon>
        <taxon>rosids</taxon>
        <taxon>fabids</taxon>
        <taxon>Fabales</taxon>
        <taxon>Fabaceae</taxon>
        <taxon>Papilionoideae</taxon>
        <taxon>50 kb inversion clade</taxon>
        <taxon>NPAAA clade</taxon>
        <taxon>indigoferoid/millettioid clade</taxon>
        <taxon>Phaseoleae</taxon>
        <taxon>Canavalia</taxon>
    </lineage>
</organism>
<evidence type="ECO:0000313" key="1">
    <source>
        <dbReference type="EMBL" id="KAK7306720.1"/>
    </source>
</evidence>
<evidence type="ECO:0000313" key="2">
    <source>
        <dbReference type="Proteomes" id="UP001367508"/>
    </source>
</evidence>
<sequence length="103" mass="11566">MVALRAELWMNQCHMYLPRTFRRIDTHIHLGPFTQFTHLQAAALMQQGPPQPCIMICPAKSMSPLTHGVRASSDVVTVMGLPSFQPSMHRSLLSAWWGGHNSL</sequence>
<keyword evidence="2" id="KW-1185">Reference proteome</keyword>
<proteinExistence type="predicted"/>
<name>A0AAN9JWE0_CANGL</name>